<dbReference type="GO" id="GO:0038023">
    <property type="term" value="F:signaling receptor activity"/>
    <property type="evidence" value="ECO:0007669"/>
    <property type="project" value="TreeGrafter"/>
</dbReference>
<dbReference type="AlphaFoldDB" id="A0AA85IKT6"/>
<organism evidence="5 6">
    <name type="scientific">Trichobilharzia regenti</name>
    <name type="common">Nasal bird schistosome</name>
    <dbReference type="NCBI Taxonomy" id="157069"/>
    <lineage>
        <taxon>Eukaryota</taxon>
        <taxon>Metazoa</taxon>
        <taxon>Spiralia</taxon>
        <taxon>Lophotrochozoa</taxon>
        <taxon>Platyhelminthes</taxon>
        <taxon>Trematoda</taxon>
        <taxon>Digenea</taxon>
        <taxon>Strigeidida</taxon>
        <taxon>Schistosomatoidea</taxon>
        <taxon>Schistosomatidae</taxon>
        <taxon>Trichobilharzia</taxon>
    </lineage>
</organism>
<evidence type="ECO:0000256" key="1">
    <source>
        <dbReference type="ARBA" id="ARBA00007932"/>
    </source>
</evidence>
<evidence type="ECO:0000256" key="2">
    <source>
        <dbReference type="ARBA" id="ARBA00022729"/>
    </source>
</evidence>
<comment type="similarity">
    <text evidence="1">Belongs to the folate receptor family.</text>
</comment>
<keyword evidence="3" id="KW-1015">Disulfide bond</keyword>
<protein>
    <recommendedName>
        <fullName evidence="4">Folate receptor-like domain-containing protein</fullName>
    </recommendedName>
</protein>
<dbReference type="Proteomes" id="UP000050795">
    <property type="component" value="Unassembled WGS sequence"/>
</dbReference>
<evidence type="ECO:0000313" key="5">
    <source>
        <dbReference type="Proteomes" id="UP000050795"/>
    </source>
</evidence>
<evidence type="ECO:0000313" key="6">
    <source>
        <dbReference type="WBParaSite" id="TREG1_103090.1"/>
    </source>
</evidence>
<dbReference type="InterPro" id="IPR004269">
    <property type="entry name" value="Folate_rcpt"/>
</dbReference>
<proteinExistence type="inferred from homology"/>
<dbReference type="PANTHER" id="PTHR10517:SF14">
    <property type="entry name" value="FOLATE RECEPTOR 1-RELATED"/>
    <property type="match status" value="1"/>
</dbReference>
<reference evidence="5" key="1">
    <citation type="submission" date="2022-06" db="EMBL/GenBank/DDBJ databases">
        <authorList>
            <person name="Berger JAMES D."/>
            <person name="Berger JAMES D."/>
        </authorList>
    </citation>
    <scope>NUCLEOTIDE SEQUENCE [LARGE SCALE GENOMIC DNA]</scope>
</reference>
<dbReference type="WBParaSite" id="TREG1_103090.1">
    <property type="protein sequence ID" value="TREG1_103090.1"/>
    <property type="gene ID" value="TREG1_103090"/>
</dbReference>
<keyword evidence="2" id="KW-0732">Signal</keyword>
<accession>A0AA85IKT6</accession>
<sequence>MSRSDVLVYVLFHTVAIYSVSEGFNRLNLVTSVDQYMNLCLDGKYHKDRPTIETGLNKSVCNSWASLSCCSSMNFNNASSTSLYSFTHSHCGNMSEKCQQVFINDLCFYQCSPNLGPWLVKVTRKISSERMYHVPLCQSECNYWWDSCKSDSTCVTNWHTHFNWSTGTNVCPQSSSCSTIQSIFKDAKTFCESIWDDGFKVVPDNENSGCMVFNERSGVSIIENNRIVAQRRATEIIGLLNGTCRSSIMNTLLLLPLLFVMIGHL</sequence>
<name>A0AA85IKT6_TRIRE</name>
<reference evidence="6" key="2">
    <citation type="submission" date="2023-11" db="UniProtKB">
        <authorList>
            <consortium name="WormBaseParasite"/>
        </authorList>
    </citation>
    <scope>IDENTIFICATION</scope>
</reference>
<feature type="domain" description="Folate receptor-like" evidence="4">
    <location>
        <begin position="40"/>
        <end position="211"/>
    </location>
</feature>
<evidence type="ECO:0000256" key="3">
    <source>
        <dbReference type="ARBA" id="ARBA00023157"/>
    </source>
</evidence>
<dbReference type="Pfam" id="PF03024">
    <property type="entry name" value="Folate_rec"/>
    <property type="match status" value="1"/>
</dbReference>
<dbReference type="GO" id="GO:0009897">
    <property type="term" value="C:external side of plasma membrane"/>
    <property type="evidence" value="ECO:0007669"/>
    <property type="project" value="TreeGrafter"/>
</dbReference>
<evidence type="ECO:0000259" key="4">
    <source>
        <dbReference type="Pfam" id="PF03024"/>
    </source>
</evidence>
<dbReference type="InterPro" id="IPR018143">
    <property type="entry name" value="Folate_rcpt-like"/>
</dbReference>
<dbReference type="PANTHER" id="PTHR10517">
    <property type="entry name" value="FOLATE RECEPTOR"/>
    <property type="match status" value="1"/>
</dbReference>
<keyword evidence="5" id="KW-1185">Reference proteome</keyword>